<keyword evidence="1" id="KW-0238">DNA-binding</keyword>
<dbReference type="NCBIfam" id="TIGR00738">
    <property type="entry name" value="rrf2_super"/>
    <property type="match status" value="1"/>
</dbReference>
<dbReference type="PANTHER" id="PTHR33221:SF4">
    <property type="entry name" value="HTH-TYPE TRANSCRIPTIONAL REPRESSOR NSRR"/>
    <property type="match status" value="1"/>
</dbReference>
<dbReference type="PANTHER" id="PTHR33221">
    <property type="entry name" value="WINGED HELIX-TURN-HELIX TRANSCRIPTIONAL REGULATOR, RRF2 FAMILY"/>
    <property type="match status" value="1"/>
</dbReference>
<gene>
    <name evidence="2" type="ORF">GR167_11305</name>
</gene>
<dbReference type="EMBL" id="WWEN01000004">
    <property type="protein sequence ID" value="MYM55890.1"/>
    <property type="molecule type" value="Genomic_DNA"/>
</dbReference>
<comment type="caution">
    <text evidence="2">The sequence shown here is derived from an EMBL/GenBank/DDBJ whole genome shotgun (WGS) entry which is preliminary data.</text>
</comment>
<sequence length="158" mass="17390">MRLTTRTNLAARVLMACAVNPDRLIRTSEIAAICNCSAHHVAVVVQRLQAEGYISTLRGRAGGLRLARPADQISIGAVFRLFEAEIPFAECFDPETNTCPLTGSCRLRGYVKRALEAFYHELDMVTLEDLVRGNCGLTELLSMQPQMPAVCATDQVQH</sequence>
<accession>A0A6L8LMW0</accession>
<dbReference type="PROSITE" id="PS51197">
    <property type="entry name" value="HTH_RRF2_2"/>
    <property type="match status" value="1"/>
</dbReference>
<evidence type="ECO:0000256" key="1">
    <source>
        <dbReference type="ARBA" id="ARBA00023125"/>
    </source>
</evidence>
<dbReference type="InterPro" id="IPR036390">
    <property type="entry name" value="WH_DNA-bd_sf"/>
</dbReference>
<organism evidence="2 3">
    <name type="scientific">Thalassovita mangrovi</name>
    <dbReference type="NCBI Taxonomy" id="2692236"/>
    <lineage>
        <taxon>Bacteria</taxon>
        <taxon>Pseudomonadati</taxon>
        <taxon>Pseudomonadota</taxon>
        <taxon>Alphaproteobacteria</taxon>
        <taxon>Rhodobacterales</taxon>
        <taxon>Roseobacteraceae</taxon>
        <taxon>Thalassovita</taxon>
    </lineage>
</organism>
<dbReference type="RefSeq" id="WP_160973592.1">
    <property type="nucleotide sequence ID" value="NZ_WWEN01000004.1"/>
</dbReference>
<evidence type="ECO:0000313" key="2">
    <source>
        <dbReference type="EMBL" id="MYM55890.1"/>
    </source>
</evidence>
<keyword evidence="3" id="KW-1185">Reference proteome</keyword>
<dbReference type="AlphaFoldDB" id="A0A6L8LMW0"/>
<dbReference type="Gene3D" id="1.10.10.10">
    <property type="entry name" value="Winged helix-like DNA-binding domain superfamily/Winged helix DNA-binding domain"/>
    <property type="match status" value="1"/>
</dbReference>
<dbReference type="SUPFAM" id="SSF46785">
    <property type="entry name" value="Winged helix' DNA-binding domain"/>
    <property type="match status" value="1"/>
</dbReference>
<reference evidence="2 3" key="1">
    <citation type="submission" date="2020-01" db="EMBL/GenBank/DDBJ databases">
        <authorList>
            <person name="Chen S."/>
        </authorList>
    </citation>
    <scope>NUCLEOTIDE SEQUENCE [LARGE SCALE GENOMIC DNA]</scope>
    <source>
        <strain evidence="2 3">GS-10</strain>
    </source>
</reference>
<dbReference type="InterPro" id="IPR036388">
    <property type="entry name" value="WH-like_DNA-bd_sf"/>
</dbReference>
<dbReference type="Pfam" id="PF02082">
    <property type="entry name" value="Rrf2"/>
    <property type="match status" value="1"/>
</dbReference>
<dbReference type="GO" id="GO:0003700">
    <property type="term" value="F:DNA-binding transcription factor activity"/>
    <property type="evidence" value="ECO:0007669"/>
    <property type="project" value="TreeGrafter"/>
</dbReference>
<dbReference type="GO" id="GO:0003677">
    <property type="term" value="F:DNA binding"/>
    <property type="evidence" value="ECO:0007669"/>
    <property type="project" value="UniProtKB-KW"/>
</dbReference>
<proteinExistence type="predicted"/>
<protein>
    <submittedName>
        <fullName evidence="2">Rrf2 family transcriptional regulator</fullName>
    </submittedName>
</protein>
<dbReference type="Proteomes" id="UP000479043">
    <property type="component" value="Unassembled WGS sequence"/>
</dbReference>
<dbReference type="InterPro" id="IPR000944">
    <property type="entry name" value="Tscrpt_reg_Rrf2"/>
</dbReference>
<name>A0A6L8LMW0_9RHOB</name>
<evidence type="ECO:0000313" key="3">
    <source>
        <dbReference type="Proteomes" id="UP000479043"/>
    </source>
</evidence>
<dbReference type="GO" id="GO:0005829">
    <property type="term" value="C:cytosol"/>
    <property type="evidence" value="ECO:0007669"/>
    <property type="project" value="TreeGrafter"/>
</dbReference>